<dbReference type="Proteomes" id="UP000247416">
    <property type="component" value="Unassembled WGS sequence"/>
</dbReference>
<dbReference type="OrthoDB" id="2988633at2"/>
<sequence length="169" mass="19294">MLEIHETSNTLKSYLEMDVFNEDTKKRVKGADIVLLPNFGIKEGIDRAFQPDTVAFYKYSIATKGSEAKIELFENKGEEKILALHSFDIWIPLMVIGSSVLLPFTINLVSSFVYDKMKGRPNDEPTVHFNLLIEDKEKGKSKHLTYKGPADGFSESFEKLDVNKLWEDE</sequence>
<feature type="transmembrane region" description="Helical" evidence="1">
    <location>
        <begin position="89"/>
        <end position="114"/>
    </location>
</feature>
<keyword evidence="1" id="KW-1133">Transmembrane helix</keyword>
<dbReference type="EMBL" id="QJTJ01000004">
    <property type="protein sequence ID" value="PYF07618.1"/>
    <property type="molecule type" value="Genomic_DNA"/>
</dbReference>
<evidence type="ECO:0000313" key="2">
    <source>
        <dbReference type="EMBL" id="PYF07618.1"/>
    </source>
</evidence>
<keyword evidence="1" id="KW-0472">Membrane</keyword>
<proteinExistence type="predicted"/>
<gene>
    <name evidence="2" type="ORF">BJ095_104126</name>
</gene>
<organism evidence="2 3">
    <name type="scientific">Ureibacillus chungkukjangi</name>
    <dbReference type="NCBI Taxonomy" id="1202712"/>
    <lineage>
        <taxon>Bacteria</taxon>
        <taxon>Bacillati</taxon>
        <taxon>Bacillota</taxon>
        <taxon>Bacilli</taxon>
        <taxon>Bacillales</taxon>
        <taxon>Caryophanaceae</taxon>
        <taxon>Ureibacillus</taxon>
    </lineage>
</organism>
<protein>
    <submittedName>
        <fullName evidence="2">Uncharacterized protein</fullName>
    </submittedName>
</protein>
<keyword evidence="1" id="KW-0812">Transmembrane</keyword>
<accession>A0A318TX77</accession>
<evidence type="ECO:0000313" key="3">
    <source>
        <dbReference type="Proteomes" id="UP000247416"/>
    </source>
</evidence>
<name>A0A318TX77_9BACL</name>
<comment type="caution">
    <text evidence="2">The sequence shown here is derived from an EMBL/GenBank/DDBJ whole genome shotgun (WGS) entry which is preliminary data.</text>
</comment>
<reference evidence="2 3" key="1">
    <citation type="submission" date="2018-06" db="EMBL/GenBank/DDBJ databases">
        <title>Genomic Encyclopedia of Archaeal and Bacterial Type Strains, Phase II (KMG-II): from individual species to whole genera.</title>
        <authorList>
            <person name="Goeker M."/>
        </authorList>
    </citation>
    <scope>NUCLEOTIDE SEQUENCE [LARGE SCALE GENOMIC DNA]</scope>
    <source>
        <strain evidence="2 3">KACC 16626</strain>
    </source>
</reference>
<dbReference type="AlphaFoldDB" id="A0A318TX77"/>
<keyword evidence="3" id="KW-1185">Reference proteome</keyword>
<dbReference type="RefSeq" id="WP_107932648.1">
    <property type="nucleotide sequence ID" value="NZ_PYWJ01000003.1"/>
</dbReference>
<evidence type="ECO:0000256" key="1">
    <source>
        <dbReference type="SAM" id="Phobius"/>
    </source>
</evidence>